<accession>A0A0C3F942</accession>
<reference evidence="3" key="2">
    <citation type="submission" date="2015-01" db="EMBL/GenBank/DDBJ databases">
        <title>Evolutionary Origins and Diversification of the Mycorrhizal Mutualists.</title>
        <authorList>
            <consortium name="DOE Joint Genome Institute"/>
            <consortium name="Mycorrhizal Genomics Consortium"/>
            <person name="Kohler A."/>
            <person name="Kuo A."/>
            <person name="Nagy L.G."/>
            <person name="Floudas D."/>
            <person name="Copeland A."/>
            <person name="Barry K.W."/>
            <person name="Cichocki N."/>
            <person name="Veneault-Fourrey C."/>
            <person name="LaButti K."/>
            <person name="Lindquist E.A."/>
            <person name="Lipzen A."/>
            <person name="Lundell T."/>
            <person name="Morin E."/>
            <person name="Murat C."/>
            <person name="Riley R."/>
            <person name="Ohm R."/>
            <person name="Sun H."/>
            <person name="Tunlid A."/>
            <person name="Henrissat B."/>
            <person name="Grigoriev I.V."/>
            <person name="Hibbett D.S."/>
            <person name="Martin F."/>
        </authorList>
    </citation>
    <scope>NUCLEOTIDE SEQUENCE [LARGE SCALE GENOMIC DNA]</scope>
    <source>
        <strain evidence="3">F 1598</strain>
    </source>
</reference>
<evidence type="ECO:0000313" key="3">
    <source>
        <dbReference type="Proteomes" id="UP000054166"/>
    </source>
</evidence>
<feature type="region of interest" description="Disordered" evidence="1">
    <location>
        <begin position="1"/>
        <end position="28"/>
    </location>
</feature>
<dbReference type="InParanoid" id="A0A0C3F942"/>
<dbReference type="SUPFAM" id="SSF52047">
    <property type="entry name" value="RNI-like"/>
    <property type="match status" value="1"/>
</dbReference>
<dbReference type="InterPro" id="IPR032675">
    <property type="entry name" value="LRR_dom_sf"/>
</dbReference>
<dbReference type="Gene3D" id="1.20.1280.50">
    <property type="match status" value="1"/>
</dbReference>
<dbReference type="OrthoDB" id="3048040at2759"/>
<dbReference type="HOGENOM" id="CLU_020999_3_1_1"/>
<dbReference type="AlphaFoldDB" id="A0A0C3F942"/>
<sequence length="518" mass="58425">MASENEGQMKIRVEKKLRRNDEPLEHDEHIPYPAHMESLPNEILAEIFEAGVSISKDQRGTLPIQSAISGVNRRWRRVAVSTPRLWSTILFHCDTRSVEYNFNHLHLWIERSAPCALDITIVVQPQSMSESNVTLAMDQMILHVDRWHRLTIKGISRRMIDSVIKSLCTVSAPRLQHFDLSVLEDYGHFARHHKIFTGGATALTSARIVGLCQVCTPPLVGLTALHFGGACRPSGSIRLTHDEFRDLLTASPSLADLALEALEIWTSPSASASNVHIPSLRTLSLNFAYCEDSFVQIFTLLSTPILETLSLAHMAIQHMNVFTLLSETAAPQYAALHTLKLFRCSTFREYSNEPPDNFFSTFSSVAHLYLISSTNIFLEPSSSHQTEMIPWPNLKSVTILPEVFPDVILTRMASGHPITTAYVPHERLSSDEILWARIREDVEVLEVDNVSDSVQYPGGLDHCMVEEIPEEDLINYDYGDYDGDRHERHAFYEQTFGVDYDGSDDSELLEYWAVCGSD</sequence>
<feature type="compositionally biased region" description="Basic and acidic residues" evidence="1">
    <location>
        <begin position="7"/>
        <end position="28"/>
    </location>
</feature>
<evidence type="ECO:0000256" key="1">
    <source>
        <dbReference type="SAM" id="MobiDB-lite"/>
    </source>
</evidence>
<dbReference type="EMBL" id="KN833000">
    <property type="protein sequence ID" value="KIM81140.1"/>
    <property type="molecule type" value="Genomic_DNA"/>
</dbReference>
<dbReference type="Gene3D" id="3.80.10.10">
    <property type="entry name" value="Ribonuclease Inhibitor"/>
    <property type="match status" value="1"/>
</dbReference>
<dbReference type="Proteomes" id="UP000054166">
    <property type="component" value="Unassembled WGS sequence"/>
</dbReference>
<keyword evidence="3" id="KW-1185">Reference proteome</keyword>
<gene>
    <name evidence="2" type="ORF">PILCRDRAFT_8843</name>
</gene>
<protein>
    <submittedName>
        <fullName evidence="2">Uncharacterized protein</fullName>
    </submittedName>
</protein>
<organism evidence="2 3">
    <name type="scientific">Piloderma croceum (strain F 1598)</name>
    <dbReference type="NCBI Taxonomy" id="765440"/>
    <lineage>
        <taxon>Eukaryota</taxon>
        <taxon>Fungi</taxon>
        <taxon>Dikarya</taxon>
        <taxon>Basidiomycota</taxon>
        <taxon>Agaricomycotina</taxon>
        <taxon>Agaricomycetes</taxon>
        <taxon>Agaricomycetidae</taxon>
        <taxon>Atheliales</taxon>
        <taxon>Atheliaceae</taxon>
        <taxon>Piloderma</taxon>
    </lineage>
</organism>
<evidence type="ECO:0000313" key="2">
    <source>
        <dbReference type="EMBL" id="KIM81140.1"/>
    </source>
</evidence>
<reference evidence="2 3" key="1">
    <citation type="submission" date="2014-04" db="EMBL/GenBank/DDBJ databases">
        <authorList>
            <consortium name="DOE Joint Genome Institute"/>
            <person name="Kuo A."/>
            <person name="Tarkka M."/>
            <person name="Buscot F."/>
            <person name="Kohler A."/>
            <person name="Nagy L.G."/>
            <person name="Floudas D."/>
            <person name="Copeland A."/>
            <person name="Barry K.W."/>
            <person name="Cichocki N."/>
            <person name="Veneault-Fourrey C."/>
            <person name="LaButti K."/>
            <person name="Lindquist E.A."/>
            <person name="Lipzen A."/>
            <person name="Lundell T."/>
            <person name="Morin E."/>
            <person name="Murat C."/>
            <person name="Sun H."/>
            <person name="Tunlid A."/>
            <person name="Henrissat B."/>
            <person name="Grigoriev I.V."/>
            <person name="Hibbett D.S."/>
            <person name="Martin F."/>
            <person name="Nordberg H.P."/>
            <person name="Cantor M.N."/>
            <person name="Hua S.X."/>
        </authorList>
    </citation>
    <scope>NUCLEOTIDE SEQUENCE [LARGE SCALE GENOMIC DNA]</scope>
    <source>
        <strain evidence="2 3">F 1598</strain>
    </source>
</reference>
<proteinExistence type="predicted"/>
<dbReference type="STRING" id="765440.A0A0C3F942"/>
<name>A0A0C3F942_PILCF</name>